<feature type="transmembrane region" description="Helical" evidence="1">
    <location>
        <begin position="39"/>
        <end position="60"/>
    </location>
</feature>
<feature type="transmembrane region" description="Helical" evidence="1">
    <location>
        <begin position="246"/>
        <end position="265"/>
    </location>
</feature>
<dbReference type="EMBL" id="JAUSTY010000004">
    <property type="protein sequence ID" value="MDQ0165218.1"/>
    <property type="molecule type" value="Genomic_DNA"/>
</dbReference>
<proteinExistence type="predicted"/>
<gene>
    <name evidence="2" type="ORF">J2S11_001118</name>
</gene>
<keyword evidence="1" id="KW-0472">Membrane</keyword>
<feature type="transmembrane region" description="Helical" evidence="1">
    <location>
        <begin position="154"/>
        <end position="175"/>
    </location>
</feature>
<name>A0ABT9VW38_9BACI</name>
<dbReference type="RefSeq" id="WP_307392012.1">
    <property type="nucleotide sequence ID" value="NZ_BAAADK010000045.1"/>
</dbReference>
<feature type="transmembrane region" description="Helical" evidence="1">
    <location>
        <begin position="212"/>
        <end position="239"/>
    </location>
</feature>
<feature type="transmembrane region" description="Helical" evidence="1">
    <location>
        <begin position="180"/>
        <end position="200"/>
    </location>
</feature>
<keyword evidence="1" id="KW-0812">Transmembrane</keyword>
<sequence>MSNRMNKENNKIALKLQRYSKDDQIVHQAGYNREALNGLYRFIMLSMILLVLIASLVSTLPSTTYAVELPTDFIFDYDYPPHLIPREIDIPNWGGGGPGGSSWWDRFTGWLGSGANWLGDQFSSFGGWIADGWNSFWSSVSGWWDGLSDSTQGLILGILVGLGVAILVVIVGLLILKLGLVLVIVAAIAAVVAAAIYGFMVGAENFSFLEAALYAVAGVLAVISVVKLGGILAGTFAFLRTGLPLLSAPLKGFFSVAGLAFRSFFTKLGGAALGFLTRMGGALKGMFTALGLGKAPLIRGMVGAWQAIAGNMRLAWMAFRTGSWSVLFGAVGNAFRMAASQLFSGLRIAASRIWAGAMGTGGLRAAFQTAWSAGGALMHGIRAAFSTLGRGLSIAASRFSSLFAGTAASAWAPALKGITQFFQAWGIWTGVNLMTSVFFDYITGGDINIGQSFKTALIGGGIAGLLLPSSRFATMLATTQSRLSATGFGVSVASIAGIGNVFGTWWATGSVSIYDFYVGFGVGSTLFAFNIFGGNFLSSLTTATATAFDAVVTKPLENLFNSIKDFFKGDSATSGEK</sequence>
<reference evidence="2 3" key="1">
    <citation type="submission" date="2023-07" db="EMBL/GenBank/DDBJ databases">
        <title>Genomic Encyclopedia of Type Strains, Phase IV (KMG-IV): sequencing the most valuable type-strain genomes for metagenomic binning, comparative biology and taxonomic classification.</title>
        <authorList>
            <person name="Goeker M."/>
        </authorList>
    </citation>
    <scope>NUCLEOTIDE SEQUENCE [LARGE SCALE GENOMIC DNA]</scope>
    <source>
        <strain evidence="2 3">DSM 12751</strain>
    </source>
</reference>
<protein>
    <submittedName>
        <fullName evidence="2">Uncharacterized protein</fullName>
    </submittedName>
</protein>
<evidence type="ECO:0000256" key="1">
    <source>
        <dbReference type="SAM" id="Phobius"/>
    </source>
</evidence>
<keyword evidence="3" id="KW-1185">Reference proteome</keyword>
<evidence type="ECO:0000313" key="2">
    <source>
        <dbReference type="EMBL" id="MDQ0165218.1"/>
    </source>
</evidence>
<feature type="transmembrane region" description="Helical" evidence="1">
    <location>
        <begin position="485"/>
        <end position="507"/>
    </location>
</feature>
<comment type="caution">
    <text evidence="2">The sequence shown here is derived from an EMBL/GenBank/DDBJ whole genome shotgun (WGS) entry which is preliminary data.</text>
</comment>
<keyword evidence="1" id="KW-1133">Transmembrane helix</keyword>
<dbReference type="Proteomes" id="UP001235840">
    <property type="component" value="Unassembled WGS sequence"/>
</dbReference>
<evidence type="ECO:0000313" key="3">
    <source>
        <dbReference type="Proteomes" id="UP001235840"/>
    </source>
</evidence>
<accession>A0ABT9VW38</accession>
<feature type="transmembrane region" description="Helical" evidence="1">
    <location>
        <begin position="513"/>
        <end position="532"/>
    </location>
</feature>
<organism evidence="2 3">
    <name type="scientific">Caldalkalibacillus horti</name>
    <dbReference type="NCBI Taxonomy" id="77523"/>
    <lineage>
        <taxon>Bacteria</taxon>
        <taxon>Bacillati</taxon>
        <taxon>Bacillota</taxon>
        <taxon>Bacilli</taxon>
        <taxon>Bacillales</taxon>
        <taxon>Bacillaceae</taxon>
        <taxon>Caldalkalibacillus</taxon>
    </lineage>
</organism>